<evidence type="ECO:0000313" key="2">
    <source>
        <dbReference type="EMBL" id="CAL1536391.1"/>
    </source>
</evidence>
<gene>
    <name evidence="2" type="ORF">GSLYS_00010304001</name>
</gene>
<keyword evidence="3" id="KW-1185">Reference proteome</keyword>
<feature type="chain" id="PRO_5043393662" evidence="1">
    <location>
        <begin position="19"/>
        <end position="121"/>
    </location>
</feature>
<dbReference type="Proteomes" id="UP001497497">
    <property type="component" value="Unassembled WGS sequence"/>
</dbReference>
<name>A0AAV2HQK0_LYMST</name>
<evidence type="ECO:0000313" key="3">
    <source>
        <dbReference type="Proteomes" id="UP001497497"/>
    </source>
</evidence>
<feature type="signal peptide" evidence="1">
    <location>
        <begin position="1"/>
        <end position="18"/>
    </location>
</feature>
<reference evidence="2 3" key="1">
    <citation type="submission" date="2024-04" db="EMBL/GenBank/DDBJ databases">
        <authorList>
            <consortium name="Genoscope - CEA"/>
            <person name="William W."/>
        </authorList>
    </citation>
    <scope>NUCLEOTIDE SEQUENCE [LARGE SCALE GENOMIC DNA]</scope>
</reference>
<protein>
    <submittedName>
        <fullName evidence="2">Uncharacterized protein</fullName>
    </submittedName>
</protein>
<comment type="caution">
    <text evidence="2">The sequence shown here is derived from an EMBL/GenBank/DDBJ whole genome shotgun (WGS) entry which is preliminary data.</text>
</comment>
<proteinExistence type="predicted"/>
<organism evidence="2 3">
    <name type="scientific">Lymnaea stagnalis</name>
    <name type="common">Great pond snail</name>
    <name type="synonym">Helix stagnalis</name>
    <dbReference type="NCBI Taxonomy" id="6523"/>
    <lineage>
        <taxon>Eukaryota</taxon>
        <taxon>Metazoa</taxon>
        <taxon>Spiralia</taxon>
        <taxon>Lophotrochozoa</taxon>
        <taxon>Mollusca</taxon>
        <taxon>Gastropoda</taxon>
        <taxon>Heterobranchia</taxon>
        <taxon>Euthyneura</taxon>
        <taxon>Panpulmonata</taxon>
        <taxon>Hygrophila</taxon>
        <taxon>Lymnaeoidea</taxon>
        <taxon>Lymnaeidae</taxon>
        <taxon>Lymnaea</taxon>
    </lineage>
</organism>
<dbReference type="EMBL" id="CAXITT010000228">
    <property type="protein sequence ID" value="CAL1536391.1"/>
    <property type="molecule type" value="Genomic_DNA"/>
</dbReference>
<sequence>MLLKLIVALSLTLTLASATSDPKGWFCSFECNDWNQLELECQKEKDCFEKTNNQFTNETVACMQPCWDLGIPCRTQCYKVYDQCTSDCPYTVPNPYECFTTCFKEAFAEVKPQIPKANVDA</sequence>
<keyword evidence="1" id="KW-0732">Signal</keyword>
<dbReference type="AlphaFoldDB" id="A0AAV2HQK0"/>
<accession>A0AAV2HQK0</accession>
<evidence type="ECO:0000256" key="1">
    <source>
        <dbReference type="SAM" id="SignalP"/>
    </source>
</evidence>